<dbReference type="InterPro" id="IPR037050">
    <property type="entry name" value="DUF1254_sf"/>
</dbReference>
<gene>
    <name evidence="4" type="ORF">C7R54_01045</name>
</gene>
<dbReference type="InterPro" id="IPR037049">
    <property type="entry name" value="DUF1214_C_sf"/>
</dbReference>
<dbReference type="Gene3D" id="2.60.40.1610">
    <property type="entry name" value="Domain of unknown function DUF1254"/>
    <property type="match status" value="1"/>
</dbReference>
<organism evidence="4 5">
    <name type="scientific">Achromobacter aloeverae</name>
    <dbReference type="NCBI Taxonomy" id="1750518"/>
    <lineage>
        <taxon>Bacteria</taxon>
        <taxon>Pseudomonadati</taxon>
        <taxon>Pseudomonadota</taxon>
        <taxon>Betaproteobacteria</taxon>
        <taxon>Burkholderiales</taxon>
        <taxon>Alcaligenaceae</taxon>
        <taxon>Achromobacter</taxon>
    </lineage>
</organism>
<dbReference type="InterPro" id="IPR010621">
    <property type="entry name" value="DUF1214"/>
</dbReference>
<dbReference type="Pfam" id="PF06863">
    <property type="entry name" value="DUF1254"/>
    <property type="match status" value="1"/>
</dbReference>
<evidence type="ECO:0000256" key="1">
    <source>
        <dbReference type="SAM" id="MobiDB-lite"/>
    </source>
</evidence>
<dbReference type="SUPFAM" id="SSF160935">
    <property type="entry name" value="VPA0735-like"/>
    <property type="match status" value="1"/>
</dbReference>
<dbReference type="InterPro" id="IPR010679">
    <property type="entry name" value="DUF1254"/>
</dbReference>
<dbReference type="Proteomes" id="UP000290849">
    <property type="component" value="Unassembled WGS sequence"/>
</dbReference>
<accession>A0A4Q1HR14</accession>
<feature type="region of interest" description="Disordered" evidence="1">
    <location>
        <begin position="1"/>
        <end position="25"/>
    </location>
</feature>
<evidence type="ECO:0000313" key="4">
    <source>
        <dbReference type="EMBL" id="RXN93429.1"/>
    </source>
</evidence>
<proteinExistence type="predicted"/>
<keyword evidence="5" id="KW-1185">Reference proteome</keyword>
<dbReference type="AlphaFoldDB" id="A0A4Q1HR14"/>
<dbReference type="PANTHER" id="PTHR36509:SF3">
    <property type="entry name" value="SIGNAL PEPTIDE PROTEIN"/>
    <property type="match status" value="1"/>
</dbReference>
<dbReference type="EMBL" id="PYAL01000001">
    <property type="protein sequence ID" value="RXN93429.1"/>
    <property type="molecule type" value="Genomic_DNA"/>
</dbReference>
<dbReference type="PANTHER" id="PTHR36509">
    <property type="entry name" value="BLL3101 PROTEIN"/>
    <property type="match status" value="1"/>
</dbReference>
<feature type="domain" description="DUF1214" evidence="2">
    <location>
        <begin position="365"/>
        <end position="471"/>
    </location>
</feature>
<dbReference type="Gene3D" id="1.10.3360.10">
    <property type="entry name" value="VPA0735-like domain"/>
    <property type="match status" value="1"/>
</dbReference>
<sequence length="494" mass="54346">MASVAPPDAQAADAPARNAPAKSPQAAIAASPNGYRFLHGYPTPAASERAWRDGMFQRAVVAYRFWYPTVSMEGIFNGNRDVGIEDDKRWGIAATGPRQVGFTLNSDTPYGSAVLDLSHGPMVVDLPAGPYIGLVNDHNQRWVQDLGMPGPDGGHGGKYLIVPPDYKGTPPKGYRVARSSSVKNLLAVRALPAGGDIPKALDALRAIKIYPLDKGESAALSPLDTSKQAMDSSSLRWEDNFQFWQVLDRIVQQEPLVPDYLPMYGLLAQLGIEKGKPFQPDARLREVLTEAARQGRAQMLVAAFDSQRDDRKNWPDRQWEWVGLVPGSAQFETPYGMDLEARDRWFAQAIVTSPAMFRRDPGAGSLYWLAARDARGNYLDGGRNYTLSVPQPVPGKLFWSVTIYDAATRSQVRTDQDKAALRSLFELKNVDTSKPLTLYFGPTAPAGQADRWIRTAPGRGWFAYFRIYGPEAAAFDKTWKPGDFEPAAAAKAAR</sequence>
<reference evidence="4 5" key="1">
    <citation type="journal article" date="2017" name="Int. J. Syst. Evol. Microbiol.">
        <title>Achromobacter aloeverae sp. nov., isolated from the root of Aloe vera (L.) Burm.f.</title>
        <authorList>
            <person name="Kuncharoen N."/>
            <person name="Muramatsu Y."/>
            <person name="Shibata C."/>
            <person name="Kamakura Y."/>
            <person name="Nakagawa Y."/>
            <person name="Tanasupawat S."/>
        </authorList>
    </citation>
    <scope>NUCLEOTIDE SEQUENCE [LARGE SCALE GENOMIC DNA]</scope>
    <source>
        <strain evidence="4 5">AVA-1</strain>
    </source>
</reference>
<dbReference type="Gene3D" id="2.60.120.600">
    <property type="entry name" value="Domain of unknown function DUF1214, C-terminal domain"/>
    <property type="match status" value="1"/>
</dbReference>
<protein>
    <submittedName>
        <fullName evidence="4">DUF1254 domain-containing protein</fullName>
    </submittedName>
</protein>
<dbReference type="OrthoDB" id="272779at2"/>
<evidence type="ECO:0000313" key="5">
    <source>
        <dbReference type="Proteomes" id="UP000290849"/>
    </source>
</evidence>
<evidence type="ECO:0000259" key="3">
    <source>
        <dbReference type="Pfam" id="PF06863"/>
    </source>
</evidence>
<evidence type="ECO:0000259" key="2">
    <source>
        <dbReference type="Pfam" id="PF06742"/>
    </source>
</evidence>
<feature type="domain" description="DUF1254" evidence="3">
    <location>
        <begin position="102"/>
        <end position="211"/>
    </location>
</feature>
<comment type="caution">
    <text evidence="4">The sequence shown here is derived from an EMBL/GenBank/DDBJ whole genome shotgun (WGS) entry which is preliminary data.</text>
</comment>
<name>A0A4Q1HR14_9BURK</name>
<dbReference type="Pfam" id="PF06742">
    <property type="entry name" value="DUF1214"/>
    <property type="match status" value="1"/>
</dbReference>